<reference evidence="3" key="1">
    <citation type="submission" date="2016-12" db="EMBL/GenBank/DDBJ databases">
        <title>Comparative genomics of four Isosphaeraceae planctomycetes: a common pool of plasmids and glycoside hydrolase genes.</title>
        <authorList>
            <person name="Ivanova A."/>
        </authorList>
    </citation>
    <scope>NUCLEOTIDE SEQUENCE [LARGE SCALE GENOMIC DNA]</scope>
    <source>
        <strain evidence="3">PX4</strain>
    </source>
</reference>
<accession>A0A1U7CNV0</accession>
<feature type="transmembrane region" description="Helical" evidence="1">
    <location>
        <begin position="12"/>
        <end position="31"/>
    </location>
</feature>
<feature type="transmembrane region" description="Helical" evidence="1">
    <location>
        <begin position="82"/>
        <end position="106"/>
    </location>
</feature>
<dbReference type="Proteomes" id="UP000186309">
    <property type="component" value="Chromosome"/>
</dbReference>
<dbReference type="AlphaFoldDB" id="A0A1U7CNV0"/>
<dbReference type="Pfam" id="PF11026">
    <property type="entry name" value="DUF2721"/>
    <property type="match status" value="1"/>
</dbReference>
<sequence length="174" mass="19119">MPVIPDTYTTLSAMITPALFMTANGSLIISTSNRMSRVVDRIRQLNLEADELCRGASGLDFLDDRLEHVTVQLNRMMTRSDLIRLALTLLYLAMAMYVGTSLTMALDALVGGYLIAVPTSLAIIGVSLMLAACVQLTREARVALRNNRLEILFYQKLRNQRGCPPASEKQTPGG</sequence>
<gene>
    <name evidence="2" type="ORF">BSF38_02091</name>
</gene>
<dbReference type="OrthoDB" id="277598at2"/>
<dbReference type="KEGG" id="pbor:BSF38_02091"/>
<organism evidence="2 3">
    <name type="scientific">Paludisphaera borealis</name>
    <dbReference type="NCBI Taxonomy" id="1387353"/>
    <lineage>
        <taxon>Bacteria</taxon>
        <taxon>Pseudomonadati</taxon>
        <taxon>Planctomycetota</taxon>
        <taxon>Planctomycetia</taxon>
        <taxon>Isosphaerales</taxon>
        <taxon>Isosphaeraceae</taxon>
        <taxon>Paludisphaera</taxon>
    </lineage>
</organism>
<dbReference type="InterPro" id="IPR021279">
    <property type="entry name" value="DUF2721"/>
</dbReference>
<name>A0A1U7CNV0_9BACT</name>
<feature type="transmembrane region" description="Helical" evidence="1">
    <location>
        <begin position="112"/>
        <end position="136"/>
    </location>
</feature>
<dbReference type="EMBL" id="CP019082">
    <property type="protein sequence ID" value="APW60615.1"/>
    <property type="molecule type" value="Genomic_DNA"/>
</dbReference>
<dbReference type="RefSeq" id="WP_076345377.1">
    <property type="nucleotide sequence ID" value="NZ_CP019082.1"/>
</dbReference>
<protein>
    <recommendedName>
        <fullName evidence="4">DUF2721 domain-containing protein</fullName>
    </recommendedName>
</protein>
<proteinExistence type="predicted"/>
<evidence type="ECO:0000313" key="3">
    <source>
        <dbReference type="Proteomes" id="UP000186309"/>
    </source>
</evidence>
<keyword evidence="1" id="KW-1133">Transmembrane helix</keyword>
<evidence type="ECO:0008006" key="4">
    <source>
        <dbReference type="Google" id="ProtNLM"/>
    </source>
</evidence>
<evidence type="ECO:0000313" key="2">
    <source>
        <dbReference type="EMBL" id="APW60615.1"/>
    </source>
</evidence>
<evidence type="ECO:0000256" key="1">
    <source>
        <dbReference type="SAM" id="Phobius"/>
    </source>
</evidence>
<keyword evidence="1" id="KW-0472">Membrane</keyword>
<keyword evidence="3" id="KW-1185">Reference proteome</keyword>
<keyword evidence="1" id="KW-0812">Transmembrane</keyword>